<dbReference type="InterPro" id="IPR016181">
    <property type="entry name" value="Acyl_CoA_acyltransferase"/>
</dbReference>
<accession>A0AAU8A6P7</accession>
<feature type="domain" description="N-acetyltransferase" evidence="1">
    <location>
        <begin position="32"/>
        <end position="192"/>
    </location>
</feature>
<proteinExistence type="predicted"/>
<name>A0AAU8A6P7_9FIRM</name>
<protein>
    <submittedName>
        <fullName evidence="2">GNAT family N-acetyltransferase</fullName>
    </submittedName>
</protein>
<dbReference type="InterPro" id="IPR000182">
    <property type="entry name" value="GNAT_dom"/>
</dbReference>
<dbReference type="Gene3D" id="3.40.630.30">
    <property type="match status" value="1"/>
</dbReference>
<gene>
    <name evidence="2" type="ORF">PUP29_08150</name>
</gene>
<dbReference type="Pfam" id="PF13302">
    <property type="entry name" value="Acetyltransf_3"/>
    <property type="match status" value="1"/>
</dbReference>
<dbReference type="PROSITE" id="PS51186">
    <property type="entry name" value="GNAT"/>
    <property type="match status" value="1"/>
</dbReference>
<dbReference type="GO" id="GO:0016747">
    <property type="term" value="F:acyltransferase activity, transferring groups other than amino-acyl groups"/>
    <property type="evidence" value="ECO:0007669"/>
    <property type="project" value="InterPro"/>
</dbReference>
<evidence type="ECO:0000313" key="2">
    <source>
        <dbReference type="EMBL" id="XCC61501.1"/>
    </source>
</evidence>
<dbReference type="PANTHER" id="PTHR43792">
    <property type="entry name" value="GNAT FAMILY, PUTATIVE (AFU_ORTHOLOGUE AFUA_3G00765)-RELATED-RELATED"/>
    <property type="match status" value="1"/>
</dbReference>
<dbReference type="AlphaFoldDB" id="A0AAU8A6P7"/>
<sequence length="200" mass="22722">MDEAGAKAPARRKRRGKEEQMNEAILFETERMTFRRFTEQDRAAAEVFLKDPEVMYAWEHGFSDAEVTDWFARNAERYARYGCSWLCAEEKETGETVGAIGLIFNGDIGGMAMWEIGYILNKRFWGKGYAAEGALGCADYAFRVIGTDKVAAQMRTDNAASRAVAQRLGMRYAGTYDRFYCGKNTPYDIYILEKEGTEQP</sequence>
<dbReference type="InterPro" id="IPR051531">
    <property type="entry name" value="N-acetyltransferase"/>
</dbReference>
<dbReference type="RefSeq" id="WP_353422954.1">
    <property type="nucleotide sequence ID" value="NZ_CP117826.1"/>
</dbReference>
<dbReference type="SUPFAM" id="SSF55729">
    <property type="entry name" value="Acyl-CoA N-acyltransferases (Nat)"/>
    <property type="match status" value="1"/>
</dbReference>
<organism evidence="2">
    <name type="scientific">Christensenella massiliensis</name>
    <dbReference type="NCBI Taxonomy" id="1805714"/>
    <lineage>
        <taxon>Bacteria</taxon>
        <taxon>Bacillati</taxon>
        <taxon>Bacillota</taxon>
        <taxon>Clostridia</taxon>
        <taxon>Christensenellales</taxon>
        <taxon>Christensenellaceae</taxon>
        <taxon>Christensenella</taxon>
    </lineage>
</organism>
<dbReference type="EMBL" id="CP117826">
    <property type="protein sequence ID" value="XCC61501.1"/>
    <property type="molecule type" value="Genomic_DNA"/>
</dbReference>
<evidence type="ECO:0000259" key="1">
    <source>
        <dbReference type="PROSITE" id="PS51186"/>
    </source>
</evidence>
<dbReference type="PANTHER" id="PTHR43792:SF1">
    <property type="entry name" value="N-ACETYLTRANSFERASE DOMAIN-CONTAINING PROTEIN"/>
    <property type="match status" value="1"/>
</dbReference>
<reference evidence="2" key="1">
    <citation type="submission" date="2023-02" db="EMBL/GenBank/DDBJ databases">
        <title>Gut commensal Christensenella minuta modulates host metabolism via a new class of secondary bile acids.</title>
        <authorList>
            <person name="Liu C."/>
        </authorList>
    </citation>
    <scope>NUCLEOTIDE SEQUENCE</scope>
    <source>
        <strain evidence="2">CA70</strain>
    </source>
</reference>